<evidence type="ECO:0000259" key="3">
    <source>
        <dbReference type="PROSITE" id="PS51352"/>
    </source>
</evidence>
<dbReference type="GO" id="GO:0015035">
    <property type="term" value="F:protein-disulfide reductase activity"/>
    <property type="evidence" value="ECO:0007669"/>
    <property type="project" value="TreeGrafter"/>
</dbReference>
<dbReference type="RefSeq" id="WP_087395022.1">
    <property type="nucleotide sequence ID" value="NZ_JADNDE010000162.1"/>
</dbReference>
<dbReference type="SUPFAM" id="SSF52833">
    <property type="entry name" value="Thioredoxin-like"/>
    <property type="match status" value="2"/>
</dbReference>
<proteinExistence type="predicted"/>
<dbReference type="PROSITE" id="PS51352">
    <property type="entry name" value="THIOREDOXIN_2"/>
    <property type="match status" value="1"/>
</dbReference>
<dbReference type="InterPro" id="IPR017937">
    <property type="entry name" value="Thioredoxin_CS"/>
</dbReference>
<dbReference type="PANTHER" id="PTHR32234:SF0">
    <property type="entry name" value="THIOL:DISULFIDE INTERCHANGE PROTEIN DSBD"/>
    <property type="match status" value="1"/>
</dbReference>
<gene>
    <name evidence="4" type="ORF">DWW57_13655</name>
</gene>
<accession>A0A412TN36</accession>
<reference evidence="4 5" key="1">
    <citation type="submission" date="2018-08" db="EMBL/GenBank/DDBJ databases">
        <title>A genome reference for cultivated species of the human gut microbiota.</title>
        <authorList>
            <person name="Zou Y."/>
            <person name="Xue W."/>
            <person name="Luo G."/>
        </authorList>
    </citation>
    <scope>NUCLEOTIDE SEQUENCE [LARGE SCALE GENOMIC DNA]</scope>
    <source>
        <strain evidence="4 5">AF16-14</strain>
    </source>
</reference>
<dbReference type="InterPro" id="IPR036249">
    <property type="entry name" value="Thioredoxin-like_sf"/>
</dbReference>
<sequence length="488" mass="57029">MKNILLIAFCLLVSTVWAKEEKNKRIQYCTTLEEAMQQAAQKHKPIFFNCYAGWAAPSAWMDSVVLTNPDLVSFIQKHFVSLRIDMPKTQEGRKLAERYKIKFYAHYLILDEKGEIIHRISGGSKAPEFKEKLKLSLNPKTSLAGMNQRYEKGERSAKFLTAYAGVLKTADENKKFQEVADYYLKHIDSTDLYLPRSWEILWNKGKRYNSEWFRFIYNHRNELIKQNGEKVQTFIIQVLFHQIYPYMIFERVYDKDFISEVEQKVRDLNFNSLSWEQLLAMCNILHLRQEKKYGEMLDLWGKIVPNLPNETLKIKYDVTLGRLQDMSEAEKKQAIAYLEGRMKGMGQSLLAKYRHIVTELSDYQGILFETDGLQKALAKARKENKAVFVDCYTSWCGPCKMMSSKVFPDKQAGDFFNPRFISLKIDMEKGEGKELAQKWNISAFPTYLILNPQGEVVYTSRGYIPVEELIKRMNEGLEQWKNNIKTGK</sequence>
<name>A0A412TN36_9BACT</name>
<keyword evidence="2" id="KW-0732">Signal</keyword>
<dbReference type="Pfam" id="PF00085">
    <property type="entry name" value="Thioredoxin"/>
    <property type="match status" value="1"/>
</dbReference>
<dbReference type="Gene3D" id="3.40.30.10">
    <property type="entry name" value="Glutaredoxin"/>
    <property type="match status" value="2"/>
</dbReference>
<feature type="domain" description="Thioredoxin" evidence="3">
    <location>
        <begin position="349"/>
        <end position="478"/>
    </location>
</feature>
<evidence type="ECO:0000256" key="1">
    <source>
        <dbReference type="ARBA" id="ARBA00023284"/>
    </source>
</evidence>
<dbReference type="AlphaFoldDB" id="A0A412TN36"/>
<feature type="signal peptide" evidence="2">
    <location>
        <begin position="1"/>
        <end position="18"/>
    </location>
</feature>
<dbReference type="GO" id="GO:0045454">
    <property type="term" value="P:cell redox homeostasis"/>
    <property type="evidence" value="ECO:0007669"/>
    <property type="project" value="TreeGrafter"/>
</dbReference>
<dbReference type="Pfam" id="PF13899">
    <property type="entry name" value="Thioredoxin_7"/>
    <property type="match status" value="1"/>
</dbReference>
<evidence type="ECO:0000313" key="5">
    <source>
        <dbReference type="Proteomes" id="UP000284243"/>
    </source>
</evidence>
<evidence type="ECO:0000313" key="4">
    <source>
        <dbReference type="EMBL" id="RGU55129.1"/>
    </source>
</evidence>
<evidence type="ECO:0000256" key="2">
    <source>
        <dbReference type="SAM" id="SignalP"/>
    </source>
</evidence>
<keyword evidence="1" id="KW-0676">Redox-active center</keyword>
<dbReference type="Proteomes" id="UP000284243">
    <property type="component" value="Unassembled WGS sequence"/>
</dbReference>
<feature type="chain" id="PRO_5019390037" evidence="2">
    <location>
        <begin position="19"/>
        <end position="488"/>
    </location>
</feature>
<dbReference type="EMBL" id="QRYC01000021">
    <property type="protein sequence ID" value="RGU55129.1"/>
    <property type="molecule type" value="Genomic_DNA"/>
</dbReference>
<dbReference type="PANTHER" id="PTHR32234">
    <property type="entry name" value="THIOL:DISULFIDE INTERCHANGE PROTEIN DSBD"/>
    <property type="match status" value="1"/>
</dbReference>
<organism evidence="4 5">
    <name type="scientific">Odoribacter splanchnicus</name>
    <dbReference type="NCBI Taxonomy" id="28118"/>
    <lineage>
        <taxon>Bacteria</taxon>
        <taxon>Pseudomonadati</taxon>
        <taxon>Bacteroidota</taxon>
        <taxon>Bacteroidia</taxon>
        <taxon>Bacteroidales</taxon>
        <taxon>Odoribacteraceae</taxon>
        <taxon>Odoribacter</taxon>
    </lineage>
</organism>
<comment type="caution">
    <text evidence="4">The sequence shown here is derived from an EMBL/GenBank/DDBJ whole genome shotgun (WGS) entry which is preliminary data.</text>
</comment>
<dbReference type="InterPro" id="IPR013766">
    <property type="entry name" value="Thioredoxin_domain"/>
</dbReference>
<protein>
    <submittedName>
        <fullName evidence="4">DUF255 domain-containing protein</fullName>
    </submittedName>
</protein>
<dbReference type="PROSITE" id="PS00194">
    <property type="entry name" value="THIOREDOXIN_1"/>
    <property type="match status" value="1"/>
</dbReference>